<feature type="compositionally biased region" description="Acidic residues" evidence="1">
    <location>
        <begin position="529"/>
        <end position="540"/>
    </location>
</feature>
<protein>
    <submittedName>
        <fullName evidence="2">Uncharacterized protein</fullName>
    </submittedName>
</protein>
<name>A0A9P9IJA3_9PLEO</name>
<evidence type="ECO:0000313" key="2">
    <source>
        <dbReference type="EMBL" id="KAH7122312.1"/>
    </source>
</evidence>
<gene>
    <name evidence="2" type="ORF">B0J11DRAFT_581027</name>
</gene>
<dbReference type="Proteomes" id="UP000700596">
    <property type="component" value="Unassembled WGS sequence"/>
</dbReference>
<comment type="caution">
    <text evidence="2">The sequence shown here is derived from an EMBL/GenBank/DDBJ whole genome shotgun (WGS) entry which is preliminary data.</text>
</comment>
<evidence type="ECO:0000256" key="1">
    <source>
        <dbReference type="SAM" id="MobiDB-lite"/>
    </source>
</evidence>
<accession>A0A9P9IJA3</accession>
<proteinExistence type="predicted"/>
<feature type="region of interest" description="Disordered" evidence="1">
    <location>
        <begin position="48"/>
        <end position="77"/>
    </location>
</feature>
<feature type="compositionally biased region" description="Low complexity" evidence="1">
    <location>
        <begin position="165"/>
        <end position="174"/>
    </location>
</feature>
<feature type="region of interest" description="Disordered" evidence="1">
    <location>
        <begin position="129"/>
        <end position="305"/>
    </location>
</feature>
<feature type="compositionally biased region" description="Acidic residues" evidence="1">
    <location>
        <begin position="464"/>
        <end position="480"/>
    </location>
</feature>
<dbReference type="AlphaFoldDB" id="A0A9P9IJA3"/>
<dbReference type="EMBL" id="JAGMWT010000009">
    <property type="protein sequence ID" value="KAH7122312.1"/>
    <property type="molecule type" value="Genomic_DNA"/>
</dbReference>
<organism evidence="2 3">
    <name type="scientific">Dendryphion nanum</name>
    <dbReference type="NCBI Taxonomy" id="256645"/>
    <lineage>
        <taxon>Eukaryota</taxon>
        <taxon>Fungi</taxon>
        <taxon>Dikarya</taxon>
        <taxon>Ascomycota</taxon>
        <taxon>Pezizomycotina</taxon>
        <taxon>Dothideomycetes</taxon>
        <taxon>Pleosporomycetidae</taxon>
        <taxon>Pleosporales</taxon>
        <taxon>Torulaceae</taxon>
        <taxon>Dendryphion</taxon>
    </lineage>
</organism>
<feature type="compositionally biased region" description="Polar residues" evidence="1">
    <location>
        <begin position="506"/>
        <end position="517"/>
    </location>
</feature>
<feature type="region of interest" description="Disordered" evidence="1">
    <location>
        <begin position="385"/>
        <end position="540"/>
    </location>
</feature>
<feature type="compositionally biased region" description="Low complexity" evidence="1">
    <location>
        <begin position="217"/>
        <end position="230"/>
    </location>
</feature>
<keyword evidence="3" id="KW-1185">Reference proteome</keyword>
<feature type="compositionally biased region" description="Polar residues" evidence="1">
    <location>
        <begin position="264"/>
        <end position="291"/>
    </location>
</feature>
<evidence type="ECO:0000313" key="3">
    <source>
        <dbReference type="Proteomes" id="UP000700596"/>
    </source>
</evidence>
<sequence>MSFILNPISTGDTAIAMEPARDAEQMGPVASSALRDEHFRGSDRLVGTASEGYHDESDGVCGSSGEGAAASGSETIVSDSEVVTTDFETIAPDSDNVPSAEVQSIEGSGPVQISGDLVVRQYDGWTPINAQGPRLSAPLDNDDSPEGVSLRRARPRRQSYNHITPSPFSPSSPLRSRESESEPDAYGEGAPDLTSRPLSEAELERLQVLLRTAPCPSETSSTQARASSSSPVLLIITPPSSLVQPDDTPPIPQAWRRPDPVQEAISSGQAPPSPDQEPQSTTQGLLRNSQEPVVLPPHQPTSPTRTEVFNYAVNRMLVRHARDSETLPQNLIDAFEEFRNIQHNLNSTQDDIEDARHHYFKLEDKFLATVRRDVTAVEAAEHEVRYGHRYNPNPEKPCCDGNGEQKKSKKIHKARAEREKKNKNTQQWQARPKRKGTSQDEEGKLVQPAKRTKKANAQERQLDQDDETVYEDESESESESGIENGPEVPKTKGKVPSGSKGEGNARLSQDKTQTPAKQTEKADAQEQQPDQDDEIGDETG</sequence>
<reference evidence="2" key="1">
    <citation type="journal article" date="2021" name="Nat. Commun.">
        <title>Genetic determinants of endophytism in the Arabidopsis root mycobiome.</title>
        <authorList>
            <person name="Mesny F."/>
            <person name="Miyauchi S."/>
            <person name="Thiergart T."/>
            <person name="Pickel B."/>
            <person name="Atanasova L."/>
            <person name="Karlsson M."/>
            <person name="Huettel B."/>
            <person name="Barry K.W."/>
            <person name="Haridas S."/>
            <person name="Chen C."/>
            <person name="Bauer D."/>
            <person name="Andreopoulos W."/>
            <person name="Pangilinan J."/>
            <person name="LaButti K."/>
            <person name="Riley R."/>
            <person name="Lipzen A."/>
            <person name="Clum A."/>
            <person name="Drula E."/>
            <person name="Henrissat B."/>
            <person name="Kohler A."/>
            <person name="Grigoriev I.V."/>
            <person name="Martin F.M."/>
            <person name="Hacquard S."/>
        </authorList>
    </citation>
    <scope>NUCLEOTIDE SEQUENCE</scope>
    <source>
        <strain evidence="2">MPI-CAGE-CH-0243</strain>
    </source>
</reference>